<evidence type="ECO:0000313" key="2">
    <source>
        <dbReference type="Proteomes" id="UP001147695"/>
    </source>
</evidence>
<dbReference type="AlphaFoldDB" id="A0A9W9QUX0"/>
<name>A0A9W9QUX0_PENBR</name>
<organism evidence="1 2">
    <name type="scientific">Penicillium brevicompactum</name>
    <dbReference type="NCBI Taxonomy" id="5074"/>
    <lineage>
        <taxon>Eukaryota</taxon>
        <taxon>Fungi</taxon>
        <taxon>Dikarya</taxon>
        <taxon>Ascomycota</taxon>
        <taxon>Pezizomycotina</taxon>
        <taxon>Eurotiomycetes</taxon>
        <taxon>Eurotiomycetidae</taxon>
        <taxon>Eurotiales</taxon>
        <taxon>Aspergillaceae</taxon>
        <taxon>Penicillium</taxon>
    </lineage>
</organism>
<reference evidence="1" key="2">
    <citation type="journal article" date="2023" name="IMA Fungus">
        <title>Comparative genomic study of the Penicillium genus elucidates a diverse pangenome and 15 lateral gene transfer events.</title>
        <authorList>
            <person name="Petersen C."/>
            <person name="Sorensen T."/>
            <person name="Nielsen M.R."/>
            <person name="Sondergaard T.E."/>
            <person name="Sorensen J.L."/>
            <person name="Fitzpatrick D.A."/>
            <person name="Frisvad J.C."/>
            <person name="Nielsen K.L."/>
        </authorList>
    </citation>
    <scope>NUCLEOTIDE SEQUENCE</scope>
    <source>
        <strain evidence="1">IBT 35673</strain>
    </source>
</reference>
<sequence length="61" mass="7166">MSQKLMGQSIWPMDTYSTMREIDCRRFAIVIPNLYCYVGIQPPIRLRWPNANIGYPYIGQV</sequence>
<evidence type="ECO:0000313" key="1">
    <source>
        <dbReference type="EMBL" id="KAJ5346141.1"/>
    </source>
</evidence>
<accession>A0A9W9QUX0</accession>
<dbReference type="Proteomes" id="UP001147695">
    <property type="component" value="Unassembled WGS sequence"/>
</dbReference>
<gene>
    <name evidence="1" type="ORF">N7452_004145</name>
</gene>
<comment type="caution">
    <text evidence="1">The sequence shown here is derived from an EMBL/GenBank/DDBJ whole genome shotgun (WGS) entry which is preliminary data.</text>
</comment>
<reference evidence="1" key="1">
    <citation type="submission" date="2022-12" db="EMBL/GenBank/DDBJ databases">
        <authorList>
            <person name="Petersen C."/>
        </authorList>
    </citation>
    <scope>NUCLEOTIDE SEQUENCE</scope>
    <source>
        <strain evidence="1">IBT 35673</strain>
    </source>
</reference>
<dbReference type="EMBL" id="JAPZBQ010000002">
    <property type="protein sequence ID" value="KAJ5346141.1"/>
    <property type="molecule type" value="Genomic_DNA"/>
</dbReference>
<protein>
    <submittedName>
        <fullName evidence="1">Uncharacterized protein</fullName>
    </submittedName>
</protein>
<proteinExistence type="predicted"/>